<feature type="transmembrane region" description="Helical" evidence="2">
    <location>
        <begin position="66"/>
        <end position="86"/>
    </location>
</feature>
<dbReference type="PANTHER" id="PTHR28019">
    <property type="entry name" value="CELL MEMBRANE PROTEIN YLR413W-RELATED"/>
    <property type="match status" value="1"/>
</dbReference>
<organism evidence="3 4">
    <name type="scientific">Schizothecium vesticola</name>
    <dbReference type="NCBI Taxonomy" id="314040"/>
    <lineage>
        <taxon>Eukaryota</taxon>
        <taxon>Fungi</taxon>
        <taxon>Dikarya</taxon>
        <taxon>Ascomycota</taxon>
        <taxon>Pezizomycotina</taxon>
        <taxon>Sordariomycetes</taxon>
        <taxon>Sordariomycetidae</taxon>
        <taxon>Sordariales</taxon>
        <taxon>Schizotheciaceae</taxon>
        <taxon>Schizothecium</taxon>
    </lineage>
</organism>
<dbReference type="InterPro" id="IPR009571">
    <property type="entry name" value="SUR7/Rim9-like_fungi"/>
</dbReference>
<reference evidence="3" key="1">
    <citation type="submission" date="2023-06" db="EMBL/GenBank/DDBJ databases">
        <title>Genome-scale phylogeny and comparative genomics of the fungal order Sordariales.</title>
        <authorList>
            <consortium name="Lawrence Berkeley National Laboratory"/>
            <person name="Hensen N."/>
            <person name="Bonometti L."/>
            <person name="Westerberg I."/>
            <person name="Brannstrom I.O."/>
            <person name="Guillou S."/>
            <person name="Cros-Aarteil S."/>
            <person name="Calhoun S."/>
            <person name="Haridas S."/>
            <person name="Kuo A."/>
            <person name="Mondo S."/>
            <person name="Pangilinan J."/>
            <person name="Riley R."/>
            <person name="LaButti K."/>
            <person name="Andreopoulos B."/>
            <person name="Lipzen A."/>
            <person name="Chen C."/>
            <person name="Yanf M."/>
            <person name="Daum C."/>
            <person name="Ng V."/>
            <person name="Clum A."/>
            <person name="Steindorff A."/>
            <person name="Ohm R."/>
            <person name="Martin F."/>
            <person name="Silar P."/>
            <person name="Natvig D."/>
            <person name="Lalanne C."/>
            <person name="Gautier V."/>
            <person name="Ament-velasquez S.L."/>
            <person name="Kruys A."/>
            <person name="Hutchinson M.I."/>
            <person name="Powell A.J."/>
            <person name="Barry K."/>
            <person name="Miller A.N."/>
            <person name="Grigoriev I.V."/>
            <person name="Debuchy R."/>
            <person name="Gladieux P."/>
            <person name="Thoren M.H."/>
            <person name="Johannesson H."/>
        </authorList>
    </citation>
    <scope>NUCLEOTIDE SEQUENCE</scope>
    <source>
        <strain evidence="3">SMH3187-1</strain>
    </source>
</reference>
<gene>
    <name evidence="3" type="ORF">B0T18DRAFT_332188</name>
</gene>
<evidence type="ECO:0000313" key="3">
    <source>
        <dbReference type="EMBL" id="KAK0741145.1"/>
    </source>
</evidence>
<evidence type="ECO:0000313" key="4">
    <source>
        <dbReference type="Proteomes" id="UP001172155"/>
    </source>
</evidence>
<dbReference type="GO" id="GO:0005886">
    <property type="term" value="C:plasma membrane"/>
    <property type="evidence" value="ECO:0007669"/>
    <property type="project" value="InterPro"/>
</dbReference>
<dbReference type="Proteomes" id="UP001172155">
    <property type="component" value="Unassembled WGS sequence"/>
</dbReference>
<dbReference type="EMBL" id="JAUKUD010000006">
    <property type="protein sequence ID" value="KAK0741145.1"/>
    <property type="molecule type" value="Genomic_DNA"/>
</dbReference>
<dbReference type="InterPro" id="IPR052413">
    <property type="entry name" value="SUR7_domain"/>
</dbReference>
<dbReference type="GO" id="GO:0031505">
    <property type="term" value="P:fungal-type cell wall organization"/>
    <property type="evidence" value="ECO:0007669"/>
    <property type="project" value="TreeGrafter"/>
</dbReference>
<keyword evidence="4" id="KW-1185">Reference proteome</keyword>
<feature type="transmembrane region" description="Helical" evidence="2">
    <location>
        <begin position="225"/>
        <end position="252"/>
    </location>
</feature>
<accession>A0AA40EKR5</accession>
<protein>
    <submittedName>
        <fullName evidence="3">SUR7/PalI family-domain-containing protein</fullName>
    </submittedName>
</protein>
<dbReference type="Pfam" id="PF06687">
    <property type="entry name" value="SUR7"/>
    <property type="match status" value="1"/>
</dbReference>
<feature type="transmembrane region" description="Helical" evidence="2">
    <location>
        <begin position="195"/>
        <end position="218"/>
    </location>
</feature>
<comment type="caution">
    <text evidence="3">The sequence shown here is derived from an EMBL/GenBank/DDBJ whole genome shotgun (WGS) entry which is preliminary data.</text>
</comment>
<keyword evidence="2" id="KW-0472">Membrane</keyword>
<sequence length="319" mass="34429">MGLPSILDGIRKRTSVEKSTAPEDGDATGTKESTPPSTDGTLISIDEPSTLTRHNVKRATKVRKGFAISASVSSFLSLIFLILVLIGNTYPRAVLRDLYFFKLDLADIIPTSVPNASLINSIAQTIGLHDFYQVGLWNFCEGYGNVGITYCSPPSALYWFNPVEILMSELLSGATIALPTEVITILDVLRIASNLMFGFFLTSACLATVLVVLSPFALRSRWWSLPLAILSGLSAVLVGAACVVGSVISFVFKYAATAQSDLNIRAEVGVPMFVLMWMASGFALWTFIAHAGMGCCCVSRRDLMTGRRRVKNGVVQAGK</sequence>
<feature type="compositionally biased region" description="Polar residues" evidence="1">
    <location>
        <begin position="30"/>
        <end position="44"/>
    </location>
</feature>
<feature type="region of interest" description="Disordered" evidence="1">
    <location>
        <begin position="1"/>
        <end position="44"/>
    </location>
</feature>
<dbReference type="AlphaFoldDB" id="A0AA40EKR5"/>
<dbReference type="GO" id="GO:0051285">
    <property type="term" value="C:cell cortex of cell tip"/>
    <property type="evidence" value="ECO:0007669"/>
    <property type="project" value="TreeGrafter"/>
</dbReference>
<evidence type="ECO:0000256" key="2">
    <source>
        <dbReference type="SAM" id="Phobius"/>
    </source>
</evidence>
<keyword evidence="2" id="KW-0812">Transmembrane</keyword>
<feature type="transmembrane region" description="Helical" evidence="2">
    <location>
        <begin position="272"/>
        <end position="299"/>
    </location>
</feature>
<evidence type="ECO:0000256" key="1">
    <source>
        <dbReference type="SAM" id="MobiDB-lite"/>
    </source>
</evidence>
<proteinExistence type="predicted"/>
<dbReference type="PANTHER" id="PTHR28019:SF2">
    <property type="entry name" value="CELL MEMBRANE PROTEIN YLR413W-RELATED"/>
    <property type="match status" value="1"/>
</dbReference>
<keyword evidence="2" id="KW-1133">Transmembrane helix</keyword>
<name>A0AA40EKR5_9PEZI</name>